<keyword evidence="8" id="KW-0547">Nucleotide-binding</keyword>
<evidence type="ECO:0000256" key="5">
    <source>
        <dbReference type="ARBA" id="ARBA00022563"/>
    </source>
</evidence>
<dbReference type="InterPro" id="IPR001474">
    <property type="entry name" value="GTP_CycHdrlase_I"/>
</dbReference>
<comment type="pathway">
    <text evidence="2 8">Cofactor biosynthesis; 7,8-dihydroneopterin triphosphate biosynthesis; 7,8-dihydroneopterin triphosphate from GTP: step 1/1.</text>
</comment>
<dbReference type="FunFam" id="1.10.286.10:FF:000001">
    <property type="entry name" value="GTP cyclohydrolase 1"/>
    <property type="match status" value="1"/>
</dbReference>
<keyword evidence="12" id="KW-1185">Reference proteome</keyword>
<dbReference type="PANTHER" id="PTHR11109:SF7">
    <property type="entry name" value="GTP CYCLOHYDROLASE 1"/>
    <property type="match status" value="1"/>
</dbReference>
<dbReference type="InterPro" id="IPR043134">
    <property type="entry name" value="GTP-CH-I_N"/>
</dbReference>
<evidence type="ECO:0000256" key="9">
    <source>
        <dbReference type="SAM" id="MobiDB-lite"/>
    </source>
</evidence>
<evidence type="ECO:0000256" key="2">
    <source>
        <dbReference type="ARBA" id="ARBA00005080"/>
    </source>
</evidence>
<dbReference type="EMBL" id="CP039865">
    <property type="protein sequence ID" value="QCK87058.1"/>
    <property type="molecule type" value="Genomic_DNA"/>
</dbReference>
<dbReference type="InterPro" id="IPR043133">
    <property type="entry name" value="GTP-CH-I_C/QueF"/>
</dbReference>
<feature type="binding site" evidence="8">
    <location>
        <position position="98"/>
    </location>
    <ligand>
        <name>Zn(2+)</name>
        <dbReference type="ChEBI" id="CHEBI:29105"/>
    </ligand>
</feature>
<keyword evidence="7 8" id="KW-0342">GTP-binding</keyword>
<feature type="binding site" evidence="8">
    <location>
        <position position="169"/>
    </location>
    <ligand>
        <name>Zn(2+)</name>
        <dbReference type="ChEBI" id="CHEBI:29105"/>
    </ligand>
</feature>
<evidence type="ECO:0000256" key="1">
    <source>
        <dbReference type="ARBA" id="ARBA00001052"/>
    </source>
</evidence>
<comment type="similarity">
    <text evidence="3 8">Belongs to the GTP cyclohydrolase I family.</text>
</comment>
<sequence length="210" mass="23553">MDAVVTTLPVGKGSDVKHRRRPSREEAEAAVRTLIEWVGDDPDREGLVDTPRRMAKAWEDLFRGYGQSAEKELGTVFEEVGGYGDIVLVRDIPFFSHCEHHIVPIMGRAHIAYYPREGVVGLSKLAKVVDIFARRLQTQENMTAEISNVIEETLRPRGLAVLVEAEHMCMSMRGVQKQGVSTVTTGFTGLFKDDATEQVRFMTMVRGFRS</sequence>
<dbReference type="Gene3D" id="3.30.1130.10">
    <property type="match status" value="1"/>
</dbReference>
<dbReference type="KEGG" id="paqt:E8L99_15445"/>
<reference evidence="11 12" key="1">
    <citation type="submission" date="2019-04" db="EMBL/GenBank/DDBJ databases">
        <title>Phreatobacter aquaticus sp. nov.</title>
        <authorList>
            <person name="Choi A."/>
            <person name="Baek K."/>
        </authorList>
    </citation>
    <scope>NUCLEOTIDE SEQUENCE [LARGE SCALE GENOMIC DNA]</scope>
    <source>
        <strain evidence="11 12">NMCR1094</strain>
    </source>
</reference>
<dbReference type="RefSeq" id="WP_137100389.1">
    <property type="nucleotide sequence ID" value="NZ_CP039865.1"/>
</dbReference>
<comment type="subunit">
    <text evidence="8">Homopolymer.</text>
</comment>
<dbReference type="GO" id="GO:0005525">
    <property type="term" value="F:GTP binding"/>
    <property type="evidence" value="ECO:0007669"/>
    <property type="project" value="UniProtKB-KW"/>
</dbReference>
<dbReference type="PANTHER" id="PTHR11109">
    <property type="entry name" value="GTP CYCLOHYDROLASE I"/>
    <property type="match status" value="1"/>
</dbReference>
<protein>
    <recommendedName>
        <fullName evidence="8">GTP cyclohydrolase 1</fullName>
        <ecNumber evidence="8">3.5.4.16</ecNumber>
    </recommendedName>
    <alternativeName>
        <fullName evidence="8">GTP cyclohydrolase I</fullName>
        <shortName evidence="8">GTP-CH-I</shortName>
    </alternativeName>
</protein>
<proteinExistence type="inferred from homology"/>
<keyword evidence="8" id="KW-0479">Metal-binding</keyword>
<dbReference type="InterPro" id="IPR018234">
    <property type="entry name" value="GTP_CycHdrlase_I_CS"/>
</dbReference>
<evidence type="ECO:0000256" key="7">
    <source>
        <dbReference type="ARBA" id="ARBA00023134"/>
    </source>
</evidence>
<dbReference type="NCBIfam" id="NF006825">
    <property type="entry name" value="PRK09347.1-2"/>
    <property type="match status" value="1"/>
</dbReference>
<evidence type="ECO:0000256" key="3">
    <source>
        <dbReference type="ARBA" id="ARBA00008085"/>
    </source>
</evidence>
<dbReference type="UniPathway" id="UPA00848">
    <property type="reaction ID" value="UER00151"/>
</dbReference>
<evidence type="ECO:0000313" key="12">
    <source>
        <dbReference type="Proteomes" id="UP000298588"/>
    </source>
</evidence>
<evidence type="ECO:0000259" key="10">
    <source>
        <dbReference type="Pfam" id="PF01227"/>
    </source>
</evidence>
<dbReference type="EC" id="3.5.4.16" evidence="8"/>
<dbReference type="AlphaFoldDB" id="A0A4D7QI40"/>
<dbReference type="GO" id="GO:0006729">
    <property type="term" value="P:tetrahydrobiopterin biosynthetic process"/>
    <property type="evidence" value="ECO:0007669"/>
    <property type="project" value="TreeGrafter"/>
</dbReference>
<feature type="binding site" evidence="8">
    <location>
        <position position="101"/>
    </location>
    <ligand>
        <name>Zn(2+)</name>
        <dbReference type="ChEBI" id="CHEBI:29105"/>
    </ligand>
</feature>
<dbReference type="InterPro" id="IPR020602">
    <property type="entry name" value="GTP_CycHdrlase_I_dom"/>
</dbReference>
<dbReference type="Proteomes" id="UP000298588">
    <property type="component" value="Chromosome"/>
</dbReference>
<keyword evidence="5 8" id="KW-0554">One-carbon metabolism</keyword>
<keyword evidence="6 8" id="KW-0378">Hydrolase</keyword>
<name>A0A4D7QI40_9HYPH</name>
<evidence type="ECO:0000256" key="4">
    <source>
        <dbReference type="ARBA" id="ARBA00011857"/>
    </source>
</evidence>
<dbReference type="NCBIfam" id="NF006826">
    <property type="entry name" value="PRK09347.1-3"/>
    <property type="match status" value="1"/>
</dbReference>
<dbReference type="OrthoDB" id="9801207at2"/>
<dbReference type="GO" id="GO:0003934">
    <property type="term" value="F:GTP cyclohydrolase I activity"/>
    <property type="evidence" value="ECO:0007669"/>
    <property type="project" value="UniProtKB-UniRule"/>
</dbReference>
<accession>A0A4D7QI40</accession>
<evidence type="ECO:0000256" key="8">
    <source>
        <dbReference type="HAMAP-Rule" id="MF_00223"/>
    </source>
</evidence>
<comment type="subunit">
    <text evidence="4">Toroid-shaped homodecamer, composed of two pentamers of five dimers.</text>
</comment>
<dbReference type="HAMAP" id="MF_00223">
    <property type="entry name" value="FolE"/>
    <property type="match status" value="1"/>
</dbReference>
<dbReference type="Pfam" id="PF01227">
    <property type="entry name" value="GTP_cyclohydroI"/>
    <property type="match status" value="1"/>
</dbReference>
<dbReference type="PROSITE" id="PS00860">
    <property type="entry name" value="GTP_CYCLOHYDROL_1_2"/>
    <property type="match status" value="1"/>
</dbReference>
<dbReference type="GO" id="GO:0046654">
    <property type="term" value="P:tetrahydrofolate biosynthetic process"/>
    <property type="evidence" value="ECO:0007669"/>
    <property type="project" value="UniProtKB-UniRule"/>
</dbReference>
<evidence type="ECO:0000256" key="6">
    <source>
        <dbReference type="ARBA" id="ARBA00022801"/>
    </source>
</evidence>
<dbReference type="FunFam" id="3.30.1130.10:FF:000001">
    <property type="entry name" value="GTP cyclohydrolase 1"/>
    <property type="match status" value="1"/>
</dbReference>
<dbReference type="GO" id="GO:0005737">
    <property type="term" value="C:cytoplasm"/>
    <property type="evidence" value="ECO:0007669"/>
    <property type="project" value="TreeGrafter"/>
</dbReference>
<organism evidence="11 12">
    <name type="scientific">Phreatobacter aquaticus</name>
    <dbReference type="NCBI Taxonomy" id="2570229"/>
    <lineage>
        <taxon>Bacteria</taxon>
        <taxon>Pseudomonadati</taxon>
        <taxon>Pseudomonadota</taxon>
        <taxon>Alphaproteobacteria</taxon>
        <taxon>Hyphomicrobiales</taxon>
        <taxon>Phreatobacteraceae</taxon>
        <taxon>Phreatobacter</taxon>
    </lineage>
</organism>
<gene>
    <name evidence="8 11" type="primary">folE</name>
    <name evidence="11" type="ORF">E8L99_15445</name>
</gene>
<comment type="catalytic activity">
    <reaction evidence="1 8">
        <text>GTP + H2O = 7,8-dihydroneopterin 3'-triphosphate + formate + H(+)</text>
        <dbReference type="Rhea" id="RHEA:17473"/>
        <dbReference type="ChEBI" id="CHEBI:15377"/>
        <dbReference type="ChEBI" id="CHEBI:15378"/>
        <dbReference type="ChEBI" id="CHEBI:15740"/>
        <dbReference type="ChEBI" id="CHEBI:37565"/>
        <dbReference type="ChEBI" id="CHEBI:58462"/>
        <dbReference type="EC" id="3.5.4.16"/>
    </reaction>
</comment>
<dbReference type="SUPFAM" id="SSF55620">
    <property type="entry name" value="Tetrahydrobiopterin biosynthesis enzymes-like"/>
    <property type="match status" value="1"/>
</dbReference>
<dbReference type="GO" id="GO:0006730">
    <property type="term" value="P:one-carbon metabolic process"/>
    <property type="evidence" value="ECO:0007669"/>
    <property type="project" value="UniProtKB-UniRule"/>
</dbReference>
<dbReference type="GO" id="GO:0008270">
    <property type="term" value="F:zinc ion binding"/>
    <property type="evidence" value="ECO:0007669"/>
    <property type="project" value="UniProtKB-UniRule"/>
</dbReference>
<dbReference type="Gene3D" id="1.10.286.10">
    <property type="match status" value="1"/>
</dbReference>
<dbReference type="NCBIfam" id="TIGR00063">
    <property type="entry name" value="folE"/>
    <property type="match status" value="1"/>
</dbReference>
<keyword evidence="8" id="KW-0862">Zinc</keyword>
<evidence type="ECO:0000313" key="11">
    <source>
        <dbReference type="EMBL" id="QCK87058.1"/>
    </source>
</evidence>
<feature type="domain" description="GTP cyclohydrolase I" evidence="10">
    <location>
        <begin position="28"/>
        <end position="205"/>
    </location>
</feature>
<feature type="region of interest" description="Disordered" evidence="9">
    <location>
        <begin position="1"/>
        <end position="23"/>
    </location>
</feature>
<dbReference type="PROSITE" id="PS00859">
    <property type="entry name" value="GTP_CYCLOHYDROL_1_1"/>
    <property type="match status" value="1"/>
</dbReference>